<name>A0A0F9I880_9ZZZZ</name>
<proteinExistence type="predicted"/>
<organism evidence="1">
    <name type="scientific">marine sediment metagenome</name>
    <dbReference type="NCBI Taxonomy" id="412755"/>
    <lineage>
        <taxon>unclassified sequences</taxon>
        <taxon>metagenomes</taxon>
        <taxon>ecological metagenomes</taxon>
    </lineage>
</organism>
<accession>A0A0F9I880</accession>
<reference evidence="1" key="1">
    <citation type="journal article" date="2015" name="Nature">
        <title>Complex archaea that bridge the gap between prokaryotes and eukaryotes.</title>
        <authorList>
            <person name="Spang A."/>
            <person name="Saw J.H."/>
            <person name="Jorgensen S.L."/>
            <person name="Zaremba-Niedzwiedzka K."/>
            <person name="Martijn J."/>
            <person name="Lind A.E."/>
            <person name="van Eijk R."/>
            <person name="Schleper C."/>
            <person name="Guy L."/>
            <person name="Ettema T.J."/>
        </authorList>
    </citation>
    <scope>NUCLEOTIDE SEQUENCE</scope>
</reference>
<feature type="non-terminal residue" evidence="1">
    <location>
        <position position="94"/>
    </location>
</feature>
<sequence>MARNRLTEEEFDEVFTDHLTRNPMVRSSFTRLPEAIREKLKDEWYDIWRILDLEDLQAASRLFLRDPDHALAPGRDLNKHCGRVFKVANELARS</sequence>
<evidence type="ECO:0000313" key="1">
    <source>
        <dbReference type="EMBL" id="KKM23737.1"/>
    </source>
</evidence>
<dbReference type="EMBL" id="LAZR01013061">
    <property type="protein sequence ID" value="KKM23737.1"/>
    <property type="molecule type" value="Genomic_DNA"/>
</dbReference>
<protein>
    <submittedName>
        <fullName evidence="1">Uncharacterized protein</fullName>
    </submittedName>
</protein>
<dbReference type="AlphaFoldDB" id="A0A0F9I880"/>
<gene>
    <name evidence="1" type="ORF">LCGC14_1612120</name>
</gene>
<comment type="caution">
    <text evidence="1">The sequence shown here is derived from an EMBL/GenBank/DDBJ whole genome shotgun (WGS) entry which is preliminary data.</text>
</comment>